<sequence length="477" mass="52153">MDIVQGLHKLIGFAESPETVAEVVRGMREGSAATSLENVLIVGLAYLLEEYSILEDGGSLDMGKQLTKEVDRLKEVMARAIRVNDSQPNMAAPAVTVDQQETGARTENTQENATRQYLRLSQGVLNILSGRHSVLNGLKMKNTLASFHEKLHELSKLEVIEKEGYVLEILAIADPTEAEDDEDVSYLAGIVVLEVLGCNDSRDDASSEFTLKEAVEIVGEVCMGMGHVREKIVEMLNHERAMGEERAQEIDAVEVSVKDAAEKTGLVRAIYIPKQMRKPTIENLEGDDLVLSGPKWNPTPASRKAKAKAPKRSSPTTERLPEAAEASSEAEAETGEAAAAAPILAHPRLILHPPRHPSTVVQPSSSTTQVPAVISTAPPTTAGARQTVRPFITNRGNKTSHGTGKYSIEEKLSIMEIYSQGEDQAREDIEAAHRLNTGVTGRTWDGIRQQWYNLSKNHVTVEMLEAELEARDAEDED</sequence>
<reference evidence="2 3" key="1">
    <citation type="submission" date="2021-11" db="EMBL/GenBank/DDBJ databases">
        <title>Black yeast isolated from Biological Soil Crust.</title>
        <authorList>
            <person name="Kurbessoian T."/>
        </authorList>
    </citation>
    <scope>NUCLEOTIDE SEQUENCE [LARGE SCALE GENOMIC DNA]</scope>
    <source>
        <strain evidence="2 3">CCFEE 5522</strain>
    </source>
</reference>
<dbReference type="EMBL" id="JAVFHQ010000067">
    <property type="protein sequence ID" value="KAK4540435.1"/>
    <property type="molecule type" value="Genomic_DNA"/>
</dbReference>
<dbReference type="Proteomes" id="UP001324427">
    <property type="component" value="Unassembled WGS sequence"/>
</dbReference>
<evidence type="ECO:0000313" key="3">
    <source>
        <dbReference type="Proteomes" id="UP001324427"/>
    </source>
</evidence>
<comment type="caution">
    <text evidence="2">The sequence shown here is derived from an EMBL/GenBank/DDBJ whole genome shotgun (WGS) entry which is preliminary data.</text>
</comment>
<accession>A0AAV9J611</accession>
<feature type="region of interest" description="Disordered" evidence="1">
    <location>
        <begin position="287"/>
        <end position="337"/>
    </location>
</feature>
<organism evidence="2 3">
    <name type="scientific">Oleoguttula mirabilis</name>
    <dbReference type="NCBI Taxonomy" id="1507867"/>
    <lineage>
        <taxon>Eukaryota</taxon>
        <taxon>Fungi</taxon>
        <taxon>Dikarya</taxon>
        <taxon>Ascomycota</taxon>
        <taxon>Pezizomycotina</taxon>
        <taxon>Dothideomycetes</taxon>
        <taxon>Dothideomycetidae</taxon>
        <taxon>Mycosphaerellales</taxon>
        <taxon>Teratosphaeriaceae</taxon>
        <taxon>Oleoguttula</taxon>
    </lineage>
</organism>
<evidence type="ECO:0000256" key="1">
    <source>
        <dbReference type="SAM" id="MobiDB-lite"/>
    </source>
</evidence>
<evidence type="ECO:0000313" key="2">
    <source>
        <dbReference type="EMBL" id="KAK4540435.1"/>
    </source>
</evidence>
<gene>
    <name evidence="2" type="ORF">LTR36_009181</name>
</gene>
<protein>
    <submittedName>
        <fullName evidence="2">Uncharacterized protein</fullName>
    </submittedName>
</protein>
<keyword evidence="3" id="KW-1185">Reference proteome</keyword>
<name>A0AAV9J611_9PEZI</name>
<proteinExistence type="predicted"/>
<dbReference type="AlphaFoldDB" id="A0AAV9J611"/>